<name>A0A7H9B2C3_ZYGMR</name>
<evidence type="ECO:0000256" key="1">
    <source>
        <dbReference type="SAM" id="MobiDB-lite"/>
    </source>
</evidence>
<dbReference type="Proteomes" id="UP000509704">
    <property type="component" value="Chromosome 4"/>
</dbReference>
<dbReference type="Pfam" id="PF26147">
    <property type="entry name" value="AB_HYDROLASE_YMC0-YMC35"/>
    <property type="match status" value="1"/>
</dbReference>
<dbReference type="PANTHER" id="PTHR47349:SF1">
    <property type="entry name" value="AER328WP"/>
    <property type="match status" value="1"/>
</dbReference>
<dbReference type="PANTHER" id="PTHR47349">
    <property type="entry name" value="CHROMOSOME 8, WHOLE GENOME SHOTGUN SEQUENCE"/>
    <property type="match status" value="1"/>
</dbReference>
<dbReference type="OrthoDB" id="5598028at2759"/>
<feature type="region of interest" description="Disordered" evidence="1">
    <location>
        <begin position="1"/>
        <end position="81"/>
    </location>
</feature>
<dbReference type="EMBL" id="CP058607">
    <property type="protein sequence ID" value="QLG72811.1"/>
    <property type="molecule type" value="Genomic_DNA"/>
</dbReference>
<protein>
    <recommendedName>
        <fullName evidence="2">YMC020W-like alpha/beta hydrolase domain-containing protein</fullName>
    </recommendedName>
</protein>
<feature type="domain" description="YMC020W-like alpha/beta hydrolase" evidence="2">
    <location>
        <begin position="244"/>
        <end position="602"/>
    </location>
</feature>
<gene>
    <name evidence="3" type="ORF">HG535_0D05200</name>
</gene>
<keyword evidence="4" id="KW-1185">Reference proteome</keyword>
<sequence length="643" mass="72366">MISTPSSSHASLRSAGSDRKSTGVDLKEAPHKTSRSWSVWGGDKAEVNLKRPKTSEESASHSKSSGLETSSVCNIEPSHKSAMTQASVKSYEKNGKVISSASGNMVPQEADQMGPSEHQNIRKEDPTTEGEDKSNKRTWFFWNRVSNNQKNGTTSEVEQIATSSKNDSQMTNTFIPYSETDAILIKGKSATEITEQENIQVNENPHPNIVVPSFDVLPHQTTWTSISSCINKWANSWSIISEKRLKQKCLYRRDPQESLLKLSNDNSHPIKVLIVGVHGFFPTKMIRPFIGEPTGTSIKFISEAEKVLTEYFNKNETKVQISKIALEREGEVMDRVDFFFEVMKSWAKEINQADFVYFVAHSQGCPVTILLLARLIDCGIVNLDTAMFSNEELVPQCKNKKIISILAMAGINNGPFYGADQTLFVRAYQTIEKESLRELFQFQKFDSILSRQLIRSIRIIIRSGVKISFIGSINDQLVPLYSSMCLFAHHPNIFRATFIDIESRTPKFIKRLVNIAGTLINLGYDDHGIIKEISGALAGTLTGGGHSTVYNEAQVYEIGLKFALETTDCIADTPVEFKPFKLDQLGANPFHLPWCMRGLLYETGRRFDDDETHQLFSEFEEWEPETKQLKDVKYRLNGLKSKL</sequence>
<dbReference type="KEGG" id="zmk:HG535_0D05200"/>
<proteinExistence type="predicted"/>
<dbReference type="SUPFAM" id="SSF53474">
    <property type="entry name" value="alpha/beta-Hydrolases"/>
    <property type="match status" value="1"/>
</dbReference>
<dbReference type="InterPro" id="IPR058933">
    <property type="entry name" value="YMC020W-like_ab_hydrolase"/>
</dbReference>
<feature type="compositionally biased region" description="Basic and acidic residues" evidence="1">
    <location>
        <begin position="16"/>
        <end position="31"/>
    </location>
</feature>
<accession>A0A7H9B2C3</accession>
<feature type="region of interest" description="Disordered" evidence="1">
    <location>
        <begin position="106"/>
        <end position="135"/>
    </location>
</feature>
<feature type="compositionally biased region" description="Basic and acidic residues" evidence="1">
    <location>
        <begin position="43"/>
        <end position="60"/>
    </location>
</feature>
<evidence type="ECO:0000259" key="2">
    <source>
        <dbReference type="Pfam" id="PF26147"/>
    </source>
</evidence>
<dbReference type="InterPro" id="IPR058934">
    <property type="entry name" value="YMC020W-like"/>
</dbReference>
<dbReference type="GeneID" id="59236534"/>
<evidence type="ECO:0000313" key="3">
    <source>
        <dbReference type="EMBL" id="QLG72811.1"/>
    </source>
</evidence>
<dbReference type="RefSeq" id="XP_037144538.1">
    <property type="nucleotide sequence ID" value="XM_037288643.1"/>
</dbReference>
<evidence type="ECO:0000313" key="4">
    <source>
        <dbReference type="Proteomes" id="UP000509704"/>
    </source>
</evidence>
<feature type="compositionally biased region" description="Low complexity" evidence="1">
    <location>
        <begin position="1"/>
        <end position="15"/>
    </location>
</feature>
<feature type="compositionally biased region" description="Basic and acidic residues" evidence="1">
    <location>
        <begin position="119"/>
        <end position="135"/>
    </location>
</feature>
<dbReference type="AlphaFoldDB" id="A0A7H9B2C3"/>
<organism evidence="3 4">
    <name type="scientific">Zygotorulaspora mrakii</name>
    <name type="common">Zygosaccharomyces mrakii</name>
    <dbReference type="NCBI Taxonomy" id="42260"/>
    <lineage>
        <taxon>Eukaryota</taxon>
        <taxon>Fungi</taxon>
        <taxon>Dikarya</taxon>
        <taxon>Ascomycota</taxon>
        <taxon>Saccharomycotina</taxon>
        <taxon>Saccharomycetes</taxon>
        <taxon>Saccharomycetales</taxon>
        <taxon>Saccharomycetaceae</taxon>
        <taxon>Zygotorulaspora</taxon>
    </lineage>
</organism>
<dbReference type="InterPro" id="IPR029058">
    <property type="entry name" value="AB_hydrolase_fold"/>
</dbReference>
<reference evidence="3 4" key="1">
    <citation type="submission" date="2020-07" db="EMBL/GenBank/DDBJ databases">
        <title>The yeast mating-type switching endonuclease HO is a domesticated member of an unorthodox homing genetic element family.</title>
        <authorList>
            <person name="Coughlan A.Y."/>
            <person name="Lombardi L."/>
            <person name="Braun-Galleani S."/>
            <person name="Martos A.R."/>
            <person name="Galeote V."/>
            <person name="Bigey F."/>
            <person name="Dequin S."/>
            <person name="Byrne K.P."/>
            <person name="Wolfe K.H."/>
        </authorList>
    </citation>
    <scope>NUCLEOTIDE SEQUENCE [LARGE SCALE GENOMIC DNA]</scope>
    <source>
        <strain evidence="3 4">NRRL Y-6702</strain>
    </source>
</reference>